<gene>
    <name evidence="4" type="ORF">NKR23_g5902</name>
</gene>
<dbReference type="InterPro" id="IPR036864">
    <property type="entry name" value="Zn2-C6_fun-type_DNA-bd_sf"/>
</dbReference>
<dbReference type="SMART" id="SM00066">
    <property type="entry name" value="GAL4"/>
    <property type="match status" value="1"/>
</dbReference>
<name>A0AA38VEL3_9PEZI</name>
<evidence type="ECO:0000313" key="5">
    <source>
        <dbReference type="Proteomes" id="UP001174694"/>
    </source>
</evidence>
<dbReference type="GO" id="GO:0000981">
    <property type="term" value="F:DNA-binding transcription factor activity, RNA polymerase II-specific"/>
    <property type="evidence" value="ECO:0007669"/>
    <property type="project" value="InterPro"/>
</dbReference>
<dbReference type="SUPFAM" id="SSF57701">
    <property type="entry name" value="Zn2/Cys6 DNA-binding domain"/>
    <property type="match status" value="1"/>
</dbReference>
<reference evidence="4" key="1">
    <citation type="submission" date="2022-07" db="EMBL/GenBank/DDBJ databases">
        <title>Fungi with potential for degradation of polypropylene.</title>
        <authorList>
            <person name="Gostincar C."/>
        </authorList>
    </citation>
    <scope>NUCLEOTIDE SEQUENCE</scope>
    <source>
        <strain evidence="4">EXF-13308</strain>
    </source>
</reference>
<feature type="region of interest" description="Disordered" evidence="2">
    <location>
        <begin position="43"/>
        <end position="74"/>
    </location>
</feature>
<organism evidence="4 5">
    <name type="scientific">Pleurostoma richardsiae</name>
    <dbReference type="NCBI Taxonomy" id="41990"/>
    <lineage>
        <taxon>Eukaryota</taxon>
        <taxon>Fungi</taxon>
        <taxon>Dikarya</taxon>
        <taxon>Ascomycota</taxon>
        <taxon>Pezizomycotina</taxon>
        <taxon>Sordariomycetes</taxon>
        <taxon>Sordariomycetidae</taxon>
        <taxon>Calosphaeriales</taxon>
        <taxon>Pleurostomataceae</taxon>
        <taxon>Pleurostoma</taxon>
    </lineage>
</organism>
<dbReference type="InterPro" id="IPR050987">
    <property type="entry name" value="AtrR-like"/>
</dbReference>
<sequence>MEVGPSRKRLRRSTRSCYQCRKRKVKCQLTHEDVETCAECAKSGTQCTLQPPEKELSSRGSPTHGDKEENENCPGRLKAHLDRSMQLALLFGMILYFTLPPTERFLLSTIMALSRIKSRQLGQTPSSHLSPFCRLYRMQLP</sequence>
<dbReference type="AlphaFoldDB" id="A0AA38VEL3"/>
<dbReference type="EMBL" id="JANBVO010000016">
    <property type="protein sequence ID" value="KAJ9144495.1"/>
    <property type="molecule type" value="Genomic_DNA"/>
</dbReference>
<comment type="caution">
    <text evidence="4">The sequence shown here is derived from an EMBL/GenBank/DDBJ whole genome shotgun (WGS) entry which is preliminary data.</text>
</comment>
<dbReference type="PANTHER" id="PTHR46910">
    <property type="entry name" value="TRANSCRIPTION FACTOR PDR1"/>
    <property type="match status" value="1"/>
</dbReference>
<feature type="domain" description="Zn(2)-C6 fungal-type" evidence="3">
    <location>
        <begin position="16"/>
        <end position="49"/>
    </location>
</feature>
<evidence type="ECO:0000256" key="2">
    <source>
        <dbReference type="SAM" id="MobiDB-lite"/>
    </source>
</evidence>
<dbReference type="PANTHER" id="PTHR46910:SF1">
    <property type="entry name" value="MISCELLANEOUS ZN(II)2CYS6 TRANSCRIPTION FACTOR (EUROFUNG)-RELATED"/>
    <property type="match status" value="1"/>
</dbReference>
<dbReference type="Pfam" id="PF00172">
    <property type="entry name" value="Zn_clus"/>
    <property type="match status" value="1"/>
</dbReference>
<keyword evidence="1" id="KW-0539">Nucleus</keyword>
<evidence type="ECO:0000256" key="1">
    <source>
        <dbReference type="ARBA" id="ARBA00023242"/>
    </source>
</evidence>
<dbReference type="GO" id="GO:0008270">
    <property type="term" value="F:zinc ion binding"/>
    <property type="evidence" value="ECO:0007669"/>
    <property type="project" value="InterPro"/>
</dbReference>
<accession>A0AA38VEL3</accession>
<evidence type="ECO:0000259" key="3">
    <source>
        <dbReference type="PROSITE" id="PS50048"/>
    </source>
</evidence>
<evidence type="ECO:0000313" key="4">
    <source>
        <dbReference type="EMBL" id="KAJ9144495.1"/>
    </source>
</evidence>
<proteinExistence type="predicted"/>
<dbReference type="InterPro" id="IPR001138">
    <property type="entry name" value="Zn2Cys6_DnaBD"/>
</dbReference>
<dbReference type="PROSITE" id="PS50048">
    <property type="entry name" value="ZN2_CY6_FUNGAL_2"/>
    <property type="match status" value="1"/>
</dbReference>
<dbReference type="Gene3D" id="4.10.240.10">
    <property type="entry name" value="Zn(2)-C6 fungal-type DNA-binding domain"/>
    <property type="match status" value="1"/>
</dbReference>
<dbReference type="PROSITE" id="PS00463">
    <property type="entry name" value="ZN2_CY6_FUNGAL_1"/>
    <property type="match status" value="1"/>
</dbReference>
<protein>
    <recommendedName>
        <fullName evidence="3">Zn(2)-C6 fungal-type domain-containing protein</fullName>
    </recommendedName>
</protein>
<dbReference type="Proteomes" id="UP001174694">
    <property type="component" value="Unassembled WGS sequence"/>
</dbReference>
<dbReference type="CDD" id="cd00067">
    <property type="entry name" value="GAL4"/>
    <property type="match status" value="1"/>
</dbReference>
<keyword evidence="5" id="KW-1185">Reference proteome</keyword>